<proteinExistence type="predicted"/>
<name>A0A6S7G5E1_PARCT</name>
<evidence type="ECO:0000313" key="3">
    <source>
        <dbReference type="Proteomes" id="UP001152795"/>
    </source>
</evidence>
<evidence type="ECO:0000256" key="1">
    <source>
        <dbReference type="SAM" id="MobiDB-lite"/>
    </source>
</evidence>
<dbReference type="Proteomes" id="UP001152795">
    <property type="component" value="Unassembled WGS sequence"/>
</dbReference>
<organism evidence="2 3">
    <name type="scientific">Paramuricea clavata</name>
    <name type="common">Red gorgonian</name>
    <name type="synonym">Violescent sea-whip</name>
    <dbReference type="NCBI Taxonomy" id="317549"/>
    <lineage>
        <taxon>Eukaryota</taxon>
        <taxon>Metazoa</taxon>
        <taxon>Cnidaria</taxon>
        <taxon>Anthozoa</taxon>
        <taxon>Octocorallia</taxon>
        <taxon>Malacalcyonacea</taxon>
        <taxon>Plexauridae</taxon>
        <taxon>Paramuricea</taxon>
    </lineage>
</organism>
<keyword evidence="3" id="KW-1185">Reference proteome</keyword>
<dbReference type="AlphaFoldDB" id="A0A6S7G5E1"/>
<evidence type="ECO:0000313" key="2">
    <source>
        <dbReference type="EMBL" id="CAB3983556.1"/>
    </source>
</evidence>
<reference evidence="2" key="1">
    <citation type="submission" date="2020-04" db="EMBL/GenBank/DDBJ databases">
        <authorList>
            <person name="Alioto T."/>
            <person name="Alioto T."/>
            <person name="Gomez Garrido J."/>
        </authorList>
    </citation>
    <scope>NUCLEOTIDE SEQUENCE</scope>
    <source>
        <strain evidence="2">A484AB</strain>
    </source>
</reference>
<dbReference type="EMBL" id="CACRXK020000628">
    <property type="protein sequence ID" value="CAB3983556.1"/>
    <property type="molecule type" value="Genomic_DNA"/>
</dbReference>
<gene>
    <name evidence="2" type="ORF">PACLA_8A033406</name>
</gene>
<feature type="region of interest" description="Disordered" evidence="1">
    <location>
        <begin position="29"/>
        <end position="90"/>
    </location>
</feature>
<sequence length="131" mass="14875">MSEDLDESLPFQDLESIWSCSEEDLETSMHNLSLNDEDYENKHSYTRNTSDNDKRRTSTPIQEEGNVKSPAQGKHTFTAPSTKQTPYLPPLKRVCVGKSLSGKQRLDQRKATTIVLKDGFELHDNSEQSNT</sequence>
<comment type="caution">
    <text evidence="2">The sequence shown here is derived from an EMBL/GenBank/DDBJ whole genome shotgun (WGS) entry which is preliminary data.</text>
</comment>
<accession>A0A6S7G5E1</accession>
<protein>
    <submittedName>
        <fullName evidence="2">Uncharacterized protein</fullName>
    </submittedName>
</protein>